<dbReference type="InterPro" id="IPR012340">
    <property type="entry name" value="NA-bd_OB-fold"/>
</dbReference>
<evidence type="ECO:0000256" key="1">
    <source>
        <dbReference type="ARBA" id="ARBA00007452"/>
    </source>
</evidence>
<organism evidence="9 10">
    <name type="scientific">Lentibacillus persicus</name>
    <dbReference type="NCBI Taxonomy" id="640948"/>
    <lineage>
        <taxon>Bacteria</taxon>
        <taxon>Bacillati</taxon>
        <taxon>Bacillota</taxon>
        <taxon>Bacilli</taxon>
        <taxon>Bacillales</taxon>
        <taxon>Bacillaceae</taxon>
        <taxon>Lentibacillus</taxon>
    </lineage>
</organism>
<proteinExistence type="inferred from homology"/>
<evidence type="ECO:0000256" key="2">
    <source>
        <dbReference type="ARBA" id="ARBA00021310"/>
    </source>
</evidence>
<dbReference type="PANTHER" id="PTHR33991">
    <property type="entry name" value="DNA REPAIR PROTEIN RECO"/>
    <property type="match status" value="1"/>
</dbReference>
<gene>
    <name evidence="7" type="primary">recO</name>
    <name evidence="9" type="ORF">SAMN05216238_102173</name>
</gene>
<evidence type="ECO:0000256" key="7">
    <source>
        <dbReference type="HAMAP-Rule" id="MF_00201"/>
    </source>
</evidence>
<dbReference type="InterPro" id="IPR003717">
    <property type="entry name" value="RecO"/>
</dbReference>
<dbReference type="Proteomes" id="UP000199474">
    <property type="component" value="Unassembled WGS sequence"/>
</dbReference>
<evidence type="ECO:0000256" key="4">
    <source>
        <dbReference type="ARBA" id="ARBA00023172"/>
    </source>
</evidence>
<keyword evidence="10" id="KW-1185">Reference proteome</keyword>
<evidence type="ECO:0000256" key="5">
    <source>
        <dbReference type="ARBA" id="ARBA00023204"/>
    </source>
</evidence>
<keyword evidence="4 7" id="KW-0233">DNA recombination</keyword>
<dbReference type="EMBL" id="FOMR01000002">
    <property type="protein sequence ID" value="SFD55046.1"/>
    <property type="molecule type" value="Genomic_DNA"/>
</dbReference>
<accession>A0A1I1T8Y1</accession>
<dbReference type="AlphaFoldDB" id="A0A1I1T8Y1"/>
<dbReference type="SUPFAM" id="SSF50249">
    <property type="entry name" value="Nucleic acid-binding proteins"/>
    <property type="match status" value="1"/>
</dbReference>
<dbReference type="Pfam" id="PF02565">
    <property type="entry name" value="RecO_C"/>
    <property type="match status" value="1"/>
</dbReference>
<reference evidence="10" key="1">
    <citation type="submission" date="2016-10" db="EMBL/GenBank/DDBJ databases">
        <authorList>
            <person name="Varghese N."/>
            <person name="Submissions S."/>
        </authorList>
    </citation>
    <scope>NUCLEOTIDE SEQUENCE [LARGE SCALE GENOMIC DNA]</scope>
    <source>
        <strain evidence="10">DSM 22530</strain>
    </source>
</reference>
<dbReference type="GO" id="GO:0006310">
    <property type="term" value="P:DNA recombination"/>
    <property type="evidence" value="ECO:0007669"/>
    <property type="project" value="UniProtKB-UniRule"/>
</dbReference>
<dbReference type="Pfam" id="PF11967">
    <property type="entry name" value="RecO_N"/>
    <property type="match status" value="1"/>
</dbReference>
<dbReference type="InterPro" id="IPR042242">
    <property type="entry name" value="RecO_C"/>
</dbReference>
<evidence type="ECO:0000259" key="8">
    <source>
        <dbReference type="Pfam" id="PF11967"/>
    </source>
</evidence>
<evidence type="ECO:0000313" key="9">
    <source>
        <dbReference type="EMBL" id="SFD55046.1"/>
    </source>
</evidence>
<evidence type="ECO:0000256" key="6">
    <source>
        <dbReference type="ARBA" id="ARBA00033409"/>
    </source>
</evidence>
<dbReference type="OrthoDB" id="9797083at2"/>
<comment type="function">
    <text evidence="7">Involved in DNA repair and RecF pathway recombination.</text>
</comment>
<keyword evidence="3 7" id="KW-0227">DNA damage</keyword>
<dbReference type="HAMAP" id="MF_00201">
    <property type="entry name" value="RecO"/>
    <property type="match status" value="1"/>
</dbReference>
<dbReference type="Gene3D" id="1.20.1440.120">
    <property type="entry name" value="Recombination protein O, C-terminal domain"/>
    <property type="match status" value="1"/>
</dbReference>
<name>A0A1I1T8Y1_9BACI</name>
<feature type="domain" description="DNA replication/recombination mediator RecO N-terminal" evidence="8">
    <location>
        <begin position="1"/>
        <end position="78"/>
    </location>
</feature>
<dbReference type="NCBIfam" id="TIGR00613">
    <property type="entry name" value="reco"/>
    <property type="match status" value="1"/>
</dbReference>
<dbReference type="GO" id="GO:0043590">
    <property type="term" value="C:bacterial nucleoid"/>
    <property type="evidence" value="ECO:0007669"/>
    <property type="project" value="TreeGrafter"/>
</dbReference>
<dbReference type="GO" id="GO:0006302">
    <property type="term" value="P:double-strand break repair"/>
    <property type="evidence" value="ECO:0007669"/>
    <property type="project" value="TreeGrafter"/>
</dbReference>
<sequence>MLEKLQGVVLKTQDYGETHKIVTIFTKQAGKVTAIARGAKKPKSRMAAVTQPFIYGDFFVYLKSGLSTIQQGDVIDSFRNIREDIIKTAFASYIAELTDKLTDAYLADYYLFEQLYRTMNWIADNTDADIPIIMYELKLFKKGGFAPAVDRCVNCGSRETPFAFSIAEGGLLCVNCRQIDSGSIGLSDKMARLFYVFSEIGLERVGTISVKEENKKLLRDIIDAYYDRYGGYYLKSKRFLKQLDKLK</sequence>
<dbReference type="InterPro" id="IPR022572">
    <property type="entry name" value="DNA_rep/recomb_RecO_N"/>
</dbReference>
<evidence type="ECO:0000256" key="3">
    <source>
        <dbReference type="ARBA" id="ARBA00022763"/>
    </source>
</evidence>
<dbReference type="SUPFAM" id="SSF57863">
    <property type="entry name" value="ArfGap/RecO-like zinc finger"/>
    <property type="match status" value="1"/>
</dbReference>
<evidence type="ECO:0000313" key="10">
    <source>
        <dbReference type="Proteomes" id="UP000199474"/>
    </source>
</evidence>
<dbReference type="Gene3D" id="2.40.50.140">
    <property type="entry name" value="Nucleic acid-binding proteins"/>
    <property type="match status" value="1"/>
</dbReference>
<dbReference type="STRING" id="640948.SAMN05216238_102173"/>
<comment type="similarity">
    <text evidence="1 7">Belongs to the RecO family.</text>
</comment>
<dbReference type="PANTHER" id="PTHR33991:SF1">
    <property type="entry name" value="DNA REPAIR PROTEIN RECO"/>
    <property type="match status" value="1"/>
</dbReference>
<protein>
    <recommendedName>
        <fullName evidence="2 7">DNA repair protein RecO</fullName>
    </recommendedName>
    <alternativeName>
        <fullName evidence="6 7">Recombination protein O</fullName>
    </alternativeName>
</protein>
<dbReference type="InterPro" id="IPR037278">
    <property type="entry name" value="ARFGAP/RecO"/>
</dbReference>
<dbReference type="RefSeq" id="WP_090081160.1">
    <property type="nucleotide sequence ID" value="NZ_FOMR01000002.1"/>
</dbReference>
<keyword evidence="5 7" id="KW-0234">DNA repair</keyword>